<feature type="transmembrane region" description="Helical" evidence="6">
    <location>
        <begin position="20"/>
        <end position="44"/>
    </location>
</feature>
<organism evidence="9 10">
    <name type="scientific">Pseudomarimonas arenosa</name>
    <dbReference type="NCBI Taxonomy" id="2774145"/>
    <lineage>
        <taxon>Bacteria</taxon>
        <taxon>Pseudomonadati</taxon>
        <taxon>Pseudomonadota</taxon>
        <taxon>Gammaproteobacteria</taxon>
        <taxon>Lysobacterales</taxon>
        <taxon>Lysobacteraceae</taxon>
        <taxon>Pseudomarimonas</taxon>
    </lineage>
</organism>
<evidence type="ECO:0000259" key="7">
    <source>
        <dbReference type="Pfam" id="PF02687"/>
    </source>
</evidence>
<dbReference type="EMBL" id="JACYTR010000083">
    <property type="protein sequence ID" value="MBD8528108.1"/>
    <property type="molecule type" value="Genomic_DNA"/>
</dbReference>
<accession>A0AAW3ZPJ7</accession>
<evidence type="ECO:0000313" key="9">
    <source>
        <dbReference type="EMBL" id="MBD8528108.1"/>
    </source>
</evidence>
<proteinExistence type="predicted"/>
<feature type="transmembrane region" description="Helical" evidence="6">
    <location>
        <begin position="352"/>
        <end position="376"/>
    </location>
</feature>
<name>A0AAW3ZPJ7_9GAMM</name>
<keyword evidence="10" id="KW-1185">Reference proteome</keyword>
<comment type="subcellular location">
    <subcellularLocation>
        <location evidence="1">Cell membrane</location>
        <topology evidence="1">Multi-pass membrane protein</topology>
    </subcellularLocation>
</comment>
<dbReference type="AlphaFoldDB" id="A0AAW3ZPJ7"/>
<reference evidence="9 10" key="1">
    <citation type="submission" date="2020-09" db="EMBL/GenBank/DDBJ databases">
        <title>Pseudoxanthomonas sp. CAU 1598 isolated from sand of Yaerae Beach.</title>
        <authorList>
            <person name="Kim W."/>
        </authorList>
    </citation>
    <scope>NUCLEOTIDE SEQUENCE [LARGE SCALE GENOMIC DNA]</scope>
    <source>
        <strain evidence="9 10">CAU 1598</strain>
    </source>
</reference>
<evidence type="ECO:0000256" key="6">
    <source>
        <dbReference type="SAM" id="Phobius"/>
    </source>
</evidence>
<protein>
    <submittedName>
        <fullName evidence="9">FtsX-like permease family protein</fullName>
    </submittedName>
</protein>
<feature type="domain" description="MacB-like periplasmic core" evidence="8">
    <location>
        <begin position="24"/>
        <end position="232"/>
    </location>
</feature>
<dbReference type="Proteomes" id="UP000613768">
    <property type="component" value="Unassembled WGS sequence"/>
</dbReference>
<dbReference type="Pfam" id="PF12704">
    <property type="entry name" value="MacB_PCD"/>
    <property type="match status" value="1"/>
</dbReference>
<dbReference type="Pfam" id="PF02687">
    <property type="entry name" value="FtsX"/>
    <property type="match status" value="1"/>
</dbReference>
<dbReference type="GO" id="GO:0022857">
    <property type="term" value="F:transmembrane transporter activity"/>
    <property type="evidence" value="ECO:0007669"/>
    <property type="project" value="TreeGrafter"/>
</dbReference>
<dbReference type="InterPro" id="IPR050250">
    <property type="entry name" value="Macrolide_Exporter_MacB"/>
</dbReference>
<dbReference type="RefSeq" id="WP_192031528.1">
    <property type="nucleotide sequence ID" value="NZ_JACYTR010000083.1"/>
</dbReference>
<dbReference type="PANTHER" id="PTHR30572:SF15">
    <property type="entry name" value="ABC TRANSPORTER PERMEASE"/>
    <property type="match status" value="1"/>
</dbReference>
<dbReference type="InterPro" id="IPR025857">
    <property type="entry name" value="MacB_PCD"/>
</dbReference>
<evidence type="ECO:0000256" key="3">
    <source>
        <dbReference type="ARBA" id="ARBA00022692"/>
    </source>
</evidence>
<feature type="transmembrane region" description="Helical" evidence="6">
    <location>
        <begin position="260"/>
        <end position="282"/>
    </location>
</feature>
<comment type="caution">
    <text evidence="9">The sequence shown here is derived from an EMBL/GenBank/DDBJ whole genome shotgun (WGS) entry which is preliminary data.</text>
</comment>
<dbReference type="GO" id="GO:0005886">
    <property type="term" value="C:plasma membrane"/>
    <property type="evidence" value="ECO:0007669"/>
    <property type="project" value="UniProtKB-SubCell"/>
</dbReference>
<feature type="domain" description="ABC3 transporter permease C-terminal" evidence="7">
    <location>
        <begin position="264"/>
        <end position="385"/>
    </location>
</feature>
<dbReference type="PANTHER" id="PTHR30572">
    <property type="entry name" value="MEMBRANE COMPONENT OF TRANSPORTER-RELATED"/>
    <property type="match status" value="1"/>
</dbReference>
<evidence type="ECO:0000259" key="8">
    <source>
        <dbReference type="Pfam" id="PF12704"/>
    </source>
</evidence>
<sequence length="393" mass="40753">MLMQIFQVILLNLKTIPERVGASLVIVVGIAGVVGVFTALFAMAGGIDSTLQASGERDNALVMRGGSQAELNSSMSRETYEIIGQAPGVRKNAEGEPVTSGEIIVIAELPKKGSTLGANITLRGIGAAGLTLRPKLKIIEGRQYTPGLQELLVGKGAAEQFSGLEVGNVVRLRGADWTVVGIFESGDAFDSEIFTDLATAQTAWSRGSSLSVTLVGLESEDSLAAFDAALKADPRLSVDAQRQSDYYSAQTGSASGGVRILGGAVAIIMGLGAIFAALNTMYASVSGRTREIATLRAIGFGPLPVVSSVLAESMLLAVCGGLIGALVAYVFFNGMSVSTLGNSTFTQLVFNFQVTPALVMRGMILALAVGFFGGLLPALRAARMPVTTALREA</sequence>
<gene>
    <name evidence="9" type="ORF">IFO71_20360</name>
</gene>
<evidence type="ECO:0000256" key="4">
    <source>
        <dbReference type="ARBA" id="ARBA00022989"/>
    </source>
</evidence>
<evidence type="ECO:0000256" key="1">
    <source>
        <dbReference type="ARBA" id="ARBA00004651"/>
    </source>
</evidence>
<keyword evidence="4 6" id="KW-1133">Transmembrane helix</keyword>
<evidence type="ECO:0000256" key="2">
    <source>
        <dbReference type="ARBA" id="ARBA00022475"/>
    </source>
</evidence>
<evidence type="ECO:0000256" key="5">
    <source>
        <dbReference type="ARBA" id="ARBA00023136"/>
    </source>
</evidence>
<feature type="transmembrane region" description="Helical" evidence="6">
    <location>
        <begin position="303"/>
        <end position="332"/>
    </location>
</feature>
<dbReference type="InterPro" id="IPR003838">
    <property type="entry name" value="ABC3_permease_C"/>
</dbReference>
<keyword evidence="3 6" id="KW-0812">Transmembrane</keyword>
<keyword evidence="2" id="KW-1003">Cell membrane</keyword>
<keyword evidence="5 6" id="KW-0472">Membrane</keyword>
<evidence type="ECO:0000313" key="10">
    <source>
        <dbReference type="Proteomes" id="UP000613768"/>
    </source>
</evidence>